<dbReference type="InterPro" id="IPR013499">
    <property type="entry name" value="TopoI_euk"/>
</dbReference>
<dbReference type="GO" id="GO:0003677">
    <property type="term" value="F:DNA binding"/>
    <property type="evidence" value="ECO:0007669"/>
    <property type="project" value="InterPro"/>
</dbReference>
<sequence>MIYNGKPIDLTPEQEEVGNFRVEPPGLFCGRGDHPKMGKLKKCIRPRDITINIGKGAPVLECSIPGERWKEVKHDNTVTWLAFWNEPINPKEFKYVFLAARSSLKGQSDKEKYEKARLLKLLGIVFNILRENNPKLAGDRRRTVMRLPQVLREGTKKTVFVNFMDLCKMYVELNFHWILIYHSVCQFGHFSSLHTDSVSNVCFKLKLDGPLNAFQLLFSKPADSVENRSGSIESSTSNVNFVVSETTPIYASEIKIDISTLGFRTGYEGTRRSPLQIEPYG</sequence>
<dbReference type="InterPro" id="IPR051062">
    <property type="entry name" value="Topoisomerase_IB"/>
</dbReference>
<dbReference type="EMBL" id="JADFTS010000009">
    <property type="protein sequence ID" value="KAF9589713.1"/>
    <property type="molecule type" value="Genomic_DNA"/>
</dbReference>
<keyword evidence="3" id="KW-1185">Reference proteome</keyword>
<dbReference type="InterPro" id="IPR036202">
    <property type="entry name" value="TopoI_DNA-bd_euk_N_sf"/>
</dbReference>
<dbReference type="GO" id="GO:0006265">
    <property type="term" value="P:DNA topological change"/>
    <property type="evidence" value="ECO:0007669"/>
    <property type="project" value="InterPro"/>
</dbReference>
<dbReference type="SUPFAM" id="SSF100966">
    <property type="entry name" value="Translation initiation factor 2 beta, aIF2beta, N-terminal domain"/>
    <property type="match status" value="1"/>
</dbReference>
<dbReference type="Gene3D" id="3.30.30.170">
    <property type="match status" value="1"/>
</dbReference>
<feature type="domain" description="DNA topoisomerase I eukaryotic-type" evidence="1">
    <location>
        <begin position="27"/>
        <end position="281"/>
    </location>
</feature>
<dbReference type="PANTHER" id="PTHR10290:SF23">
    <property type="entry name" value="DNA TOPOISOMERASE 1 BETA"/>
    <property type="match status" value="1"/>
</dbReference>
<name>A0A835H197_9MAGN</name>
<dbReference type="SUPFAM" id="SSF56741">
    <property type="entry name" value="Eukaryotic DNA topoisomerase I, N-terminal DNA-binding fragment"/>
    <property type="match status" value="1"/>
</dbReference>
<dbReference type="AlphaFoldDB" id="A0A835H197"/>
<dbReference type="InterPro" id="IPR008336">
    <property type="entry name" value="TopoI_DNA-bd_euk"/>
</dbReference>
<accession>A0A835H197</accession>
<dbReference type="InterPro" id="IPR016189">
    <property type="entry name" value="Transl_init_fac_IF2/IF5_N"/>
</dbReference>
<dbReference type="Gene3D" id="2.170.11.10">
    <property type="entry name" value="DNA Topoisomerase I, domain 2"/>
    <property type="match status" value="1"/>
</dbReference>
<dbReference type="OrthoDB" id="1713194at2759"/>
<evidence type="ECO:0000259" key="1">
    <source>
        <dbReference type="SMART" id="SM00435"/>
    </source>
</evidence>
<dbReference type="GO" id="GO:0003743">
    <property type="term" value="F:translation initiation factor activity"/>
    <property type="evidence" value="ECO:0007669"/>
    <property type="project" value="InterPro"/>
</dbReference>
<dbReference type="GO" id="GO:0006260">
    <property type="term" value="P:DNA replication"/>
    <property type="evidence" value="ECO:0007669"/>
    <property type="project" value="TreeGrafter"/>
</dbReference>
<protein>
    <recommendedName>
        <fullName evidence="1">DNA topoisomerase I eukaryotic-type domain-containing protein</fullName>
    </recommendedName>
</protein>
<proteinExistence type="predicted"/>
<reference evidence="2 3" key="1">
    <citation type="submission" date="2020-10" db="EMBL/GenBank/DDBJ databases">
        <title>The Coptis chinensis genome and diversification of protoberbering-type alkaloids.</title>
        <authorList>
            <person name="Wang B."/>
            <person name="Shu S."/>
            <person name="Song C."/>
            <person name="Liu Y."/>
        </authorList>
    </citation>
    <scope>NUCLEOTIDE SEQUENCE [LARGE SCALE GENOMIC DNA]</scope>
    <source>
        <strain evidence="2">HL-2020</strain>
        <tissue evidence="2">Leaf</tissue>
    </source>
</reference>
<dbReference type="SMART" id="SM00435">
    <property type="entry name" value="TOPEUc"/>
    <property type="match status" value="1"/>
</dbReference>
<dbReference type="Proteomes" id="UP000631114">
    <property type="component" value="Unassembled WGS sequence"/>
</dbReference>
<dbReference type="GO" id="GO:0007059">
    <property type="term" value="P:chromosome segregation"/>
    <property type="evidence" value="ECO:0007669"/>
    <property type="project" value="TreeGrafter"/>
</dbReference>
<dbReference type="InterPro" id="IPR013030">
    <property type="entry name" value="DNA_topo_DNA_db_N_dom2"/>
</dbReference>
<dbReference type="GO" id="GO:0003917">
    <property type="term" value="F:DNA topoisomerase type I (single strand cut, ATP-independent) activity"/>
    <property type="evidence" value="ECO:0007669"/>
    <property type="project" value="InterPro"/>
</dbReference>
<organism evidence="2 3">
    <name type="scientific">Coptis chinensis</name>
    <dbReference type="NCBI Taxonomy" id="261450"/>
    <lineage>
        <taxon>Eukaryota</taxon>
        <taxon>Viridiplantae</taxon>
        <taxon>Streptophyta</taxon>
        <taxon>Embryophyta</taxon>
        <taxon>Tracheophyta</taxon>
        <taxon>Spermatophyta</taxon>
        <taxon>Magnoliopsida</taxon>
        <taxon>Ranunculales</taxon>
        <taxon>Ranunculaceae</taxon>
        <taxon>Coptidoideae</taxon>
        <taxon>Coptis</taxon>
    </lineage>
</organism>
<evidence type="ECO:0000313" key="2">
    <source>
        <dbReference type="EMBL" id="KAF9589713.1"/>
    </source>
</evidence>
<dbReference type="PANTHER" id="PTHR10290">
    <property type="entry name" value="DNA TOPOISOMERASE I"/>
    <property type="match status" value="1"/>
</dbReference>
<dbReference type="GO" id="GO:0005730">
    <property type="term" value="C:nucleolus"/>
    <property type="evidence" value="ECO:0007669"/>
    <property type="project" value="TreeGrafter"/>
</dbReference>
<gene>
    <name evidence="2" type="ORF">IFM89_027988</name>
</gene>
<dbReference type="GO" id="GO:0005694">
    <property type="term" value="C:chromosome"/>
    <property type="evidence" value="ECO:0007669"/>
    <property type="project" value="InterPro"/>
</dbReference>
<evidence type="ECO:0000313" key="3">
    <source>
        <dbReference type="Proteomes" id="UP000631114"/>
    </source>
</evidence>
<comment type="caution">
    <text evidence="2">The sequence shown here is derived from an EMBL/GenBank/DDBJ whole genome shotgun (WGS) entry which is preliminary data.</text>
</comment>
<dbReference type="Pfam" id="PF02919">
    <property type="entry name" value="Topoisom_I_N"/>
    <property type="match status" value="1"/>
</dbReference>